<dbReference type="RefSeq" id="WP_088906559.1">
    <property type="nucleotide sequence ID" value="NZ_CP018145.1"/>
</dbReference>
<evidence type="ECO:0000256" key="3">
    <source>
        <dbReference type="ARBA" id="ARBA00022448"/>
    </source>
</evidence>
<evidence type="ECO:0000256" key="4">
    <source>
        <dbReference type="ARBA" id="ARBA00022544"/>
    </source>
</evidence>
<comment type="similarity">
    <text evidence="2">Belongs to the amino acid-polyamine-organocation (APC) superfamily. Spore germination protein (SGP) (TC 2.A.3.9) family.</text>
</comment>
<evidence type="ECO:0000256" key="7">
    <source>
        <dbReference type="ARBA" id="ARBA00023136"/>
    </source>
</evidence>
<reference evidence="9 10" key="1">
    <citation type="submission" date="2016-11" db="EMBL/GenBank/DDBJ databases">
        <authorList>
            <person name="Jaros S."/>
            <person name="Januszkiewicz K."/>
            <person name="Wedrychowicz H."/>
        </authorList>
    </citation>
    <scope>NUCLEOTIDE SEQUENCE [LARGE SCALE GENOMIC DNA]</scope>
    <source>
        <strain evidence="9 10">NF2</strain>
    </source>
</reference>
<accession>A0A220MCS4</accession>
<evidence type="ECO:0000313" key="9">
    <source>
        <dbReference type="EMBL" id="ASJ52669.1"/>
    </source>
</evidence>
<dbReference type="NCBIfam" id="TIGR00912">
    <property type="entry name" value="2A0309"/>
    <property type="match status" value="1"/>
</dbReference>
<name>A0A220MCS4_9BACL</name>
<keyword evidence="5 8" id="KW-0812">Transmembrane</keyword>
<dbReference type="EMBL" id="CP018145">
    <property type="protein sequence ID" value="ASJ52669.1"/>
    <property type="molecule type" value="Genomic_DNA"/>
</dbReference>
<feature type="transmembrane region" description="Helical" evidence="8">
    <location>
        <begin position="205"/>
        <end position="221"/>
    </location>
</feature>
<dbReference type="Proteomes" id="UP000197781">
    <property type="component" value="Chromosome"/>
</dbReference>
<evidence type="ECO:0000256" key="1">
    <source>
        <dbReference type="ARBA" id="ARBA00004141"/>
    </source>
</evidence>
<evidence type="ECO:0000256" key="5">
    <source>
        <dbReference type="ARBA" id="ARBA00022692"/>
    </source>
</evidence>
<proteinExistence type="inferred from homology"/>
<feature type="transmembrane region" description="Helical" evidence="8">
    <location>
        <begin position="344"/>
        <end position="369"/>
    </location>
</feature>
<feature type="transmembrane region" description="Helical" evidence="8">
    <location>
        <begin position="161"/>
        <end position="178"/>
    </location>
</feature>
<dbReference type="PANTHER" id="PTHR34975">
    <property type="entry name" value="SPORE GERMINATION PROTEIN A2"/>
    <property type="match status" value="1"/>
</dbReference>
<keyword evidence="4" id="KW-0309">Germination</keyword>
<keyword evidence="3" id="KW-0813">Transport</keyword>
<dbReference type="PANTHER" id="PTHR34975:SF2">
    <property type="entry name" value="SPORE GERMINATION PROTEIN A2"/>
    <property type="match status" value="1"/>
</dbReference>
<dbReference type="KEGG" id="bfm:BP422_03345"/>
<feature type="transmembrane region" description="Helical" evidence="8">
    <location>
        <begin position="233"/>
        <end position="255"/>
    </location>
</feature>
<dbReference type="InterPro" id="IPR004761">
    <property type="entry name" value="Spore_GerAB"/>
</dbReference>
<dbReference type="AlphaFoldDB" id="A0A220MCS4"/>
<protein>
    <submittedName>
        <fullName evidence="9">Spore gernimation protein</fullName>
    </submittedName>
</protein>
<keyword evidence="7 8" id="KW-0472">Membrane</keyword>
<gene>
    <name evidence="9" type="ORF">BP422_03345</name>
</gene>
<dbReference type="GO" id="GO:0009847">
    <property type="term" value="P:spore germination"/>
    <property type="evidence" value="ECO:0007669"/>
    <property type="project" value="InterPro"/>
</dbReference>
<feature type="transmembrane region" description="Helical" evidence="8">
    <location>
        <begin position="130"/>
        <end position="149"/>
    </location>
</feature>
<feature type="transmembrane region" description="Helical" evidence="8">
    <location>
        <begin position="12"/>
        <end position="34"/>
    </location>
</feature>
<evidence type="ECO:0000313" key="10">
    <source>
        <dbReference type="Proteomes" id="UP000197781"/>
    </source>
</evidence>
<keyword evidence="6 8" id="KW-1133">Transmembrane helix</keyword>
<feature type="transmembrane region" description="Helical" evidence="8">
    <location>
        <begin position="285"/>
        <end position="306"/>
    </location>
</feature>
<feature type="transmembrane region" description="Helical" evidence="8">
    <location>
        <begin position="91"/>
        <end position="110"/>
    </location>
</feature>
<comment type="subcellular location">
    <subcellularLocation>
        <location evidence="1">Membrane</location>
        <topology evidence="1">Multi-pass membrane protein</topology>
    </subcellularLocation>
</comment>
<feature type="transmembrane region" description="Helical" evidence="8">
    <location>
        <begin position="318"/>
        <end position="338"/>
    </location>
</feature>
<organism evidence="9 10">
    <name type="scientific">Brevibacillus formosus</name>
    <dbReference type="NCBI Taxonomy" id="54913"/>
    <lineage>
        <taxon>Bacteria</taxon>
        <taxon>Bacillati</taxon>
        <taxon>Bacillota</taxon>
        <taxon>Bacilli</taxon>
        <taxon>Bacillales</taxon>
        <taxon>Paenibacillaceae</taxon>
        <taxon>Brevibacillus</taxon>
    </lineage>
</organism>
<dbReference type="Gene3D" id="1.20.1740.10">
    <property type="entry name" value="Amino acid/polyamine transporter I"/>
    <property type="match status" value="1"/>
</dbReference>
<dbReference type="GO" id="GO:0016020">
    <property type="term" value="C:membrane"/>
    <property type="evidence" value="ECO:0007669"/>
    <property type="project" value="UniProtKB-SubCell"/>
</dbReference>
<evidence type="ECO:0000256" key="8">
    <source>
        <dbReference type="SAM" id="Phobius"/>
    </source>
</evidence>
<sequence>MSRSEGHSWHQNLSMWQQICLMTSTLIGVGVLTLPRTTSSKLFEAGWIAPLIGSAGAFVSLWLIVKLSKRYPGETFIEYSHKVWGSASRPWVGKVFSLPWISIYLVYLYFSTAVVSRVFGEVVVTSVLWQTPLEVMLMTMFLLVFFLCMHEVEVVARVNELLFPFIILPLLFIALASFQKAEFGNLLPINHVSIRSMAEGVYEGIYSYSGFEIMFVFFAYAQKSTNKELAGFYSLLIAALLYMLIVVAGISVFGYEELQRVTWPTLELVKTTQVPGFILERLESAFLAVWVSAVFTTVANAFYVVVYSLRQLFRKGIWFQRVMAAVLLVPLFYFALIPQNIPEVFQVASLLGLSSLFINLLIPVVYWVAILIRDMMSKREGEKVDG</sequence>
<feature type="transmembrane region" description="Helical" evidence="8">
    <location>
        <begin position="46"/>
        <end position="65"/>
    </location>
</feature>
<dbReference type="Pfam" id="PF03845">
    <property type="entry name" value="Spore_permease"/>
    <property type="match status" value="1"/>
</dbReference>
<evidence type="ECO:0000256" key="2">
    <source>
        <dbReference type="ARBA" id="ARBA00007998"/>
    </source>
</evidence>
<evidence type="ECO:0000256" key="6">
    <source>
        <dbReference type="ARBA" id="ARBA00022989"/>
    </source>
</evidence>